<evidence type="ECO:0000256" key="6">
    <source>
        <dbReference type="ARBA" id="ARBA00023172"/>
    </source>
</evidence>
<keyword evidence="7" id="KW-0234">DNA repair</keyword>
<evidence type="ECO:0000256" key="2">
    <source>
        <dbReference type="ARBA" id="ARBA00007815"/>
    </source>
</evidence>
<comment type="caution">
    <text evidence="11">The sequence shown here is derived from an EMBL/GenBank/DDBJ whole genome shotgun (WGS) entry which is preliminary data.</text>
</comment>
<evidence type="ECO:0000313" key="11">
    <source>
        <dbReference type="EMBL" id="KAI0504665.1"/>
    </source>
</evidence>
<evidence type="ECO:0000256" key="3">
    <source>
        <dbReference type="ARBA" id="ARBA00022705"/>
    </source>
</evidence>
<dbReference type="AlphaFoldDB" id="A0A8T3B6Q4"/>
<keyword evidence="3" id="KW-0235">DNA replication</keyword>
<evidence type="ECO:0000256" key="4">
    <source>
        <dbReference type="ARBA" id="ARBA00022763"/>
    </source>
</evidence>
<gene>
    <name evidence="11" type="ORF">KFK09_015617</name>
</gene>
<evidence type="ECO:0000256" key="9">
    <source>
        <dbReference type="ARBA" id="ARBA00056440"/>
    </source>
</evidence>
<dbReference type="InterPro" id="IPR040260">
    <property type="entry name" value="RFA2-like"/>
</dbReference>
<dbReference type="Pfam" id="PF08784">
    <property type="entry name" value="RPA_C"/>
    <property type="match status" value="1"/>
</dbReference>
<evidence type="ECO:0000256" key="1">
    <source>
        <dbReference type="ARBA" id="ARBA00004123"/>
    </source>
</evidence>
<proteinExistence type="inferred from homology"/>
<keyword evidence="12" id="KW-1185">Reference proteome</keyword>
<dbReference type="InterPro" id="IPR036388">
    <property type="entry name" value="WH-like_DNA-bd_sf"/>
</dbReference>
<evidence type="ECO:0000256" key="5">
    <source>
        <dbReference type="ARBA" id="ARBA00023125"/>
    </source>
</evidence>
<comment type="function">
    <text evidence="9">Component of the replication protein A complex (RPA) required for DNA recombination, repair and replication. The activity of RPA is mediated by single-stranded DNA binding and protein interactions.</text>
</comment>
<dbReference type="GO" id="GO:0000781">
    <property type="term" value="C:chromosome, telomeric region"/>
    <property type="evidence" value="ECO:0007669"/>
    <property type="project" value="TreeGrafter"/>
</dbReference>
<keyword evidence="5" id="KW-0238">DNA-binding</keyword>
<keyword evidence="6" id="KW-0233">DNA recombination</keyword>
<dbReference type="SUPFAM" id="SSF46785">
    <property type="entry name" value="Winged helix' DNA-binding domain"/>
    <property type="match status" value="1"/>
</dbReference>
<keyword evidence="4" id="KW-0227">DNA damage</keyword>
<dbReference type="GO" id="GO:0006289">
    <property type="term" value="P:nucleotide-excision repair"/>
    <property type="evidence" value="ECO:0007669"/>
    <property type="project" value="TreeGrafter"/>
</dbReference>
<name>A0A8T3B6Q4_DENNO</name>
<evidence type="ECO:0000256" key="8">
    <source>
        <dbReference type="ARBA" id="ARBA00023242"/>
    </source>
</evidence>
<dbReference type="InterPro" id="IPR012340">
    <property type="entry name" value="NA-bd_OB-fold"/>
</dbReference>
<evidence type="ECO:0000259" key="10">
    <source>
        <dbReference type="Pfam" id="PF08784"/>
    </source>
</evidence>
<dbReference type="SMR" id="A0A8T3B6Q4"/>
<dbReference type="GO" id="GO:0003697">
    <property type="term" value="F:single-stranded DNA binding"/>
    <property type="evidence" value="ECO:0007669"/>
    <property type="project" value="TreeGrafter"/>
</dbReference>
<dbReference type="OrthoDB" id="25571at2759"/>
<evidence type="ECO:0000256" key="7">
    <source>
        <dbReference type="ARBA" id="ARBA00023204"/>
    </source>
</evidence>
<dbReference type="FunFam" id="1.10.10.10:FF:000168">
    <property type="entry name" value="Replication protein A 32 kDa subunit"/>
    <property type="match status" value="1"/>
</dbReference>
<feature type="domain" description="Replication protein A C-terminal" evidence="10">
    <location>
        <begin position="205"/>
        <end position="274"/>
    </location>
</feature>
<dbReference type="Gene3D" id="1.10.10.10">
    <property type="entry name" value="Winged helix-like DNA-binding domain superfamily/Winged helix DNA-binding domain"/>
    <property type="match status" value="1"/>
</dbReference>
<dbReference type="GO" id="GO:0005662">
    <property type="term" value="C:DNA replication factor A complex"/>
    <property type="evidence" value="ECO:0007669"/>
    <property type="project" value="TreeGrafter"/>
</dbReference>
<dbReference type="PANTHER" id="PTHR13989">
    <property type="entry name" value="REPLICATION PROTEIN A-RELATED"/>
    <property type="match status" value="1"/>
</dbReference>
<dbReference type="CDD" id="cd04478">
    <property type="entry name" value="RPA2_DBD_D"/>
    <property type="match status" value="1"/>
</dbReference>
<dbReference type="GO" id="GO:0006260">
    <property type="term" value="P:DNA replication"/>
    <property type="evidence" value="ECO:0007669"/>
    <property type="project" value="UniProtKB-KW"/>
</dbReference>
<dbReference type="InterPro" id="IPR014892">
    <property type="entry name" value="RPA_C"/>
</dbReference>
<protein>
    <recommendedName>
        <fullName evidence="10">Replication protein A C-terminal domain-containing protein</fullName>
    </recommendedName>
</protein>
<sequence>MLSSDQFAGAPLFTGGAFLPSQSIDSSISPTKSQIRTPNTLIPMTVKQIIEAYHSSEDKPAIIVDGIELANVKLVGLVMNRMERETEVSFTLDDGTGRIDFRRWANESSDTGDTAFIQNGIYVKVHGHLRGFQGKRHALAFSVQLLTDFNDIVLHFLECIHIHLGHTRVKALPFFEGDTARMQMNINIGQSFSNGREYLAPFPNQFLAHSTMDGSGKDVYSLVLKMFQEPAMLASEHGLHVDELFRRLGLPKNQIMEAINYLVDVGHIYSTVDEYHFKSANNC</sequence>
<dbReference type="Gene3D" id="2.40.50.140">
    <property type="entry name" value="Nucleic acid-binding proteins"/>
    <property type="match status" value="1"/>
</dbReference>
<dbReference type="FunFam" id="2.40.50.140:FF:000184">
    <property type="entry name" value="replication protein A 32 kDa subunit A-like"/>
    <property type="match status" value="1"/>
</dbReference>
<accession>A0A8T3B6Q4</accession>
<dbReference type="Proteomes" id="UP000829196">
    <property type="component" value="Unassembled WGS sequence"/>
</dbReference>
<keyword evidence="8" id="KW-0539">Nucleus</keyword>
<dbReference type="GO" id="GO:0035861">
    <property type="term" value="C:site of double-strand break"/>
    <property type="evidence" value="ECO:0007669"/>
    <property type="project" value="TreeGrafter"/>
</dbReference>
<comment type="similarity">
    <text evidence="2">Belongs to the replication factor A protein 2 family.</text>
</comment>
<dbReference type="GO" id="GO:0000724">
    <property type="term" value="P:double-strand break repair via homologous recombination"/>
    <property type="evidence" value="ECO:0007669"/>
    <property type="project" value="TreeGrafter"/>
</dbReference>
<dbReference type="InterPro" id="IPR036390">
    <property type="entry name" value="WH_DNA-bd_sf"/>
</dbReference>
<reference evidence="11" key="1">
    <citation type="journal article" date="2022" name="Front. Genet.">
        <title>Chromosome-Scale Assembly of the Dendrobium nobile Genome Provides Insights Into the Molecular Mechanism of the Biosynthesis of the Medicinal Active Ingredient of Dendrobium.</title>
        <authorList>
            <person name="Xu Q."/>
            <person name="Niu S.-C."/>
            <person name="Li K.-L."/>
            <person name="Zheng P.-J."/>
            <person name="Zhang X.-J."/>
            <person name="Jia Y."/>
            <person name="Liu Y."/>
            <person name="Niu Y.-X."/>
            <person name="Yu L.-H."/>
            <person name="Chen D.-F."/>
            <person name="Zhang G.-Q."/>
        </authorList>
    </citation>
    <scope>NUCLEOTIDE SEQUENCE</scope>
    <source>
        <tissue evidence="11">Leaf</tissue>
    </source>
</reference>
<comment type="subcellular location">
    <subcellularLocation>
        <location evidence="1">Nucleus</location>
    </subcellularLocation>
</comment>
<dbReference type="EMBL" id="JAGYWB010000011">
    <property type="protein sequence ID" value="KAI0504665.1"/>
    <property type="molecule type" value="Genomic_DNA"/>
</dbReference>
<dbReference type="InterPro" id="IPR014646">
    <property type="entry name" value="Rfa2/RPA32"/>
</dbReference>
<dbReference type="PIRSF" id="PIRSF036949">
    <property type="entry name" value="RPA32"/>
    <property type="match status" value="1"/>
</dbReference>
<dbReference type="PANTHER" id="PTHR13989:SF16">
    <property type="entry name" value="REPLICATION PROTEIN A2"/>
    <property type="match status" value="1"/>
</dbReference>
<dbReference type="SUPFAM" id="SSF50249">
    <property type="entry name" value="Nucleic acid-binding proteins"/>
    <property type="match status" value="1"/>
</dbReference>
<organism evidence="11 12">
    <name type="scientific">Dendrobium nobile</name>
    <name type="common">Orchid</name>
    <dbReference type="NCBI Taxonomy" id="94219"/>
    <lineage>
        <taxon>Eukaryota</taxon>
        <taxon>Viridiplantae</taxon>
        <taxon>Streptophyta</taxon>
        <taxon>Embryophyta</taxon>
        <taxon>Tracheophyta</taxon>
        <taxon>Spermatophyta</taxon>
        <taxon>Magnoliopsida</taxon>
        <taxon>Liliopsida</taxon>
        <taxon>Asparagales</taxon>
        <taxon>Orchidaceae</taxon>
        <taxon>Epidendroideae</taxon>
        <taxon>Malaxideae</taxon>
        <taxon>Dendrobiinae</taxon>
        <taxon>Dendrobium</taxon>
    </lineage>
</organism>
<evidence type="ECO:0000313" key="12">
    <source>
        <dbReference type="Proteomes" id="UP000829196"/>
    </source>
</evidence>